<keyword evidence="1" id="KW-1133">Transmembrane helix</keyword>
<name>A0AAN9MRA0_CANGL</name>
<reference evidence="2 3" key="1">
    <citation type="submission" date="2024-01" db="EMBL/GenBank/DDBJ databases">
        <title>The genomes of 5 underutilized Papilionoideae crops provide insights into root nodulation and disease resistanc.</title>
        <authorList>
            <person name="Jiang F."/>
        </authorList>
    </citation>
    <scope>NUCLEOTIDE SEQUENCE [LARGE SCALE GENOMIC DNA]</scope>
    <source>
        <strain evidence="2">LVBAO_FW01</strain>
        <tissue evidence="2">Leaves</tissue>
    </source>
</reference>
<keyword evidence="1" id="KW-0812">Transmembrane</keyword>
<organism evidence="2 3">
    <name type="scientific">Canavalia gladiata</name>
    <name type="common">Sword bean</name>
    <name type="synonym">Dolichos gladiatus</name>
    <dbReference type="NCBI Taxonomy" id="3824"/>
    <lineage>
        <taxon>Eukaryota</taxon>
        <taxon>Viridiplantae</taxon>
        <taxon>Streptophyta</taxon>
        <taxon>Embryophyta</taxon>
        <taxon>Tracheophyta</taxon>
        <taxon>Spermatophyta</taxon>
        <taxon>Magnoliopsida</taxon>
        <taxon>eudicotyledons</taxon>
        <taxon>Gunneridae</taxon>
        <taxon>Pentapetalae</taxon>
        <taxon>rosids</taxon>
        <taxon>fabids</taxon>
        <taxon>Fabales</taxon>
        <taxon>Fabaceae</taxon>
        <taxon>Papilionoideae</taxon>
        <taxon>50 kb inversion clade</taxon>
        <taxon>NPAAA clade</taxon>
        <taxon>indigoferoid/millettioid clade</taxon>
        <taxon>Phaseoleae</taxon>
        <taxon>Canavalia</taxon>
    </lineage>
</organism>
<evidence type="ECO:0000313" key="3">
    <source>
        <dbReference type="Proteomes" id="UP001367508"/>
    </source>
</evidence>
<proteinExistence type="predicted"/>
<dbReference type="Proteomes" id="UP001367508">
    <property type="component" value="Unassembled WGS sequence"/>
</dbReference>
<dbReference type="EMBL" id="JAYMYQ010000001">
    <property type="protein sequence ID" value="KAK7359142.1"/>
    <property type="molecule type" value="Genomic_DNA"/>
</dbReference>
<evidence type="ECO:0000256" key="1">
    <source>
        <dbReference type="SAM" id="Phobius"/>
    </source>
</evidence>
<sequence>MPLMFLKGKCSSYLSEIAIILFKSNILYFYKFAASIFGHALAGCMFCTCLSEAVFGLWNFDVFLVLVSA</sequence>
<dbReference type="AlphaFoldDB" id="A0AAN9MRA0"/>
<comment type="caution">
    <text evidence="2">The sequence shown here is derived from an EMBL/GenBank/DDBJ whole genome shotgun (WGS) entry which is preliminary data.</text>
</comment>
<evidence type="ECO:0000313" key="2">
    <source>
        <dbReference type="EMBL" id="KAK7359142.1"/>
    </source>
</evidence>
<protein>
    <submittedName>
        <fullName evidence="2">Uncharacterized protein</fullName>
    </submittedName>
</protein>
<keyword evidence="3" id="KW-1185">Reference proteome</keyword>
<gene>
    <name evidence="2" type="ORF">VNO77_01089</name>
</gene>
<feature type="transmembrane region" description="Helical" evidence="1">
    <location>
        <begin position="36"/>
        <end position="67"/>
    </location>
</feature>
<feature type="transmembrane region" description="Helical" evidence="1">
    <location>
        <begin position="12"/>
        <end position="30"/>
    </location>
</feature>
<accession>A0AAN9MRA0</accession>
<keyword evidence="1" id="KW-0472">Membrane</keyword>